<evidence type="ECO:0000256" key="2">
    <source>
        <dbReference type="ARBA" id="ARBA00010929"/>
    </source>
</evidence>
<evidence type="ECO:0000256" key="4">
    <source>
        <dbReference type="ARBA" id="ARBA00022692"/>
    </source>
</evidence>
<evidence type="ECO:0000256" key="3">
    <source>
        <dbReference type="ARBA" id="ARBA00022475"/>
    </source>
</evidence>
<evidence type="ECO:0000313" key="14">
    <source>
        <dbReference type="EMBL" id="CCC94129.1"/>
    </source>
</evidence>
<keyword evidence="7" id="KW-0446">Lipid-binding</keyword>
<evidence type="ECO:0000256" key="8">
    <source>
        <dbReference type="ARBA" id="ARBA00023136"/>
    </source>
</evidence>
<evidence type="ECO:0000256" key="9">
    <source>
        <dbReference type="ARBA" id="ARBA00023157"/>
    </source>
</evidence>
<dbReference type="GO" id="GO:0005886">
    <property type="term" value="C:plasma membrane"/>
    <property type="evidence" value="ECO:0007669"/>
    <property type="project" value="UniProtKB-SubCell"/>
</dbReference>
<evidence type="ECO:0000256" key="5">
    <source>
        <dbReference type="ARBA" id="ARBA00022729"/>
    </source>
</evidence>
<evidence type="ECO:0000259" key="13">
    <source>
        <dbReference type="Pfam" id="PF10699"/>
    </source>
</evidence>
<dbReference type="PANTHER" id="PTHR31764">
    <property type="entry name" value="PROTEIN HAPLESS 2"/>
    <property type="match status" value="1"/>
</dbReference>
<proteinExistence type="inferred from homology"/>
<keyword evidence="8 11" id="KW-0472">Membrane</keyword>
<dbReference type="GO" id="GO:0008289">
    <property type="term" value="F:lipid binding"/>
    <property type="evidence" value="ECO:0007669"/>
    <property type="project" value="UniProtKB-KW"/>
</dbReference>
<evidence type="ECO:0000256" key="11">
    <source>
        <dbReference type="SAM" id="Phobius"/>
    </source>
</evidence>
<feature type="transmembrane region" description="Helical" evidence="11">
    <location>
        <begin position="545"/>
        <end position="578"/>
    </location>
</feature>
<keyword evidence="5 12" id="KW-0732">Signal</keyword>
<feature type="domain" description="Generative cell specific-1/HAP2" evidence="13">
    <location>
        <begin position="47"/>
        <end position="551"/>
    </location>
</feature>
<dbReference type="InterPro" id="IPR018928">
    <property type="entry name" value="HAP2/GCS1_dom"/>
</dbReference>
<keyword evidence="3" id="KW-1003">Cell membrane</keyword>
<dbReference type="Pfam" id="PF10699">
    <property type="entry name" value="HAP2-GCS1"/>
    <property type="match status" value="1"/>
</dbReference>
<protein>
    <recommendedName>
        <fullName evidence="13">Generative cell specific-1/HAP2 domain-containing protein</fullName>
    </recommendedName>
</protein>
<keyword evidence="6 11" id="KW-1133">Transmembrane helix</keyword>
<dbReference type="PANTHER" id="PTHR31764:SF0">
    <property type="entry name" value="GENERATIVE CELL SPECIFIC-1_HAP2 DOMAIN-CONTAINING PROTEIN"/>
    <property type="match status" value="1"/>
</dbReference>
<evidence type="ECO:0000256" key="10">
    <source>
        <dbReference type="ARBA" id="ARBA00023279"/>
    </source>
</evidence>
<name>G0UXL2_TRYCI</name>
<feature type="chain" id="PRO_5003410197" description="Generative cell specific-1/HAP2 domain-containing protein" evidence="12">
    <location>
        <begin position="27"/>
        <end position="622"/>
    </location>
</feature>
<dbReference type="EMBL" id="HE575323">
    <property type="protein sequence ID" value="CCC94129.1"/>
    <property type="molecule type" value="Genomic_DNA"/>
</dbReference>
<sequence length="622" mass="67788">MLNPALVPFLTVAALAVVYYSPITEGAIVASSSVEHCERDGRTETFPCERKLVVTLSVDSEQTAGAEEVIFLREALDKTGNRKEKRVFVEPIRLVTIKSAVHYRYPVYYVQNFNAKPYEQQLTTTAMEWCKDYNESASPTCGLARDSSGRVIPYSQGFCCSCGACELSGICRPKSRGASKCSIIGNTGKASCLRFGNMWYSGYNIGRGTVWYRLQVGLTTQGAVSGDGVVKPNQHMLSLGPDTITASSAEFGVSARLIGDFAPSEMPLDLTNKMLFAPAVPRTHERVRAGHNEWIFLDKHLVSVHGRECNRVGVSYEGFATQGGRCSALPGACLANQLDDYRGLDLKSESEGRKGHYMARFFGEFKTDSHSNSSAPRITYQTRNSLATMVTITILADKLKFVLSVSPGTIVNVTVSGTNVASYSRGNTVTINVLNTGDVEAQYTVGVGNCTIDAHPMVAQVAFIPPLHSVQRNFSLVSQSDSLVEKASCTASLQNARGDVVDTYTFYFDVKPVGWTNGSQGGEVPGGSGVSKVAKAESQCEQCRWYNLLCFLIFGCWWQPLLFVFGSLSALALLQCFLESRSGSSGRREMFTERFEPASNTSMSPYSVMCAPRVSTVRGMQP</sequence>
<evidence type="ECO:0000256" key="1">
    <source>
        <dbReference type="ARBA" id="ARBA00004251"/>
    </source>
</evidence>
<evidence type="ECO:0000256" key="12">
    <source>
        <dbReference type="SAM" id="SignalP"/>
    </source>
</evidence>
<gene>
    <name evidence="14" type="ORF">TCIL3000_10_9060</name>
</gene>
<feature type="signal peptide" evidence="12">
    <location>
        <begin position="1"/>
        <end position="26"/>
    </location>
</feature>
<keyword evidence="9" id="KW-1015">Disulfide bond</keyword>
<comment type="similarity">
    <text evidence="2">Belongs to the HAP2/GCS1 family.</text>
</comment>
<keyword evidence="4 11" id="KW-0812">Transmembrane</keyword>
<evidence type="ECO:0000256" key="6">
    <source>
        <dbReference type="ARBA" id="ARBA00022989"/>
    </source>
</evidence>
<evidence type="ECO:0000256" key="7">
    <source>
        <dbReference type="ARBA" id="ARBA00023121"/>
    </source>
</evidence>
<accession>G0UXL2</accession>
<organism evidence="14">
    <name type="scientific">Trypanosoma congolense (strain IL3000)</name>
    <dbReference type="NCBI Taxonomy" id="1068625"/>
    <lineage>
        <taxon>Eukaryota</taxon>
        <taxon>Discoba</taxon>
        <taxon>Euglenozoa</taxon>
        <taxon>Kinetoplastea</taxon>
        <taxon>Metakinetoplastina</taxon>
        <taxon>Trypanosomatida</taxon>
        <taxon>Trypanosomatidae</taxon>
        <taxon>Trypanosoma</taxon>
        <taxon>Nannomonas</taxon>
    </lineage>
</organism>
<dbReference type="GO" id="GO:0007338">
    <property type="term" value="P:single fertilization"/>
    <property type="evidence" value="ECO:0007669"/>
    <property type="project" value="UniProtKB-KW"/>
</dbReference>
<comment type="subcellular location">
    <subcellularLocation>
        <location evidence="1">Cell membrane</location>
        <topology evidence="1">Single-pass type I membrane protein</topology>
    </subcellularLocation>
</comment>
<dbReference type="InterPro" id="IPR040326">
    <property type="entry name" value="HAP2/GCS1"/>
</dbReference>
<keyword evidence="10" id="KW-0278">Fertilization</keyword>
<reference evidence="14" key="1">
    <citation type="journal article" date="2012" name="Proc. Natl. Acad. Sci. U.S.A.">
        <title>Antigenic diversity is generated by distinct evolutionary mechanisms in African trypanosome species.</title>
        <authorList>
            <person name="Jackson A.P."/>
            <person name="Berry A."/>
            <person name="Aslett M."/>
            <person name="Allison H.C."/>
            <person name="Burton P."/>
            <person name="Vavrova-Anderson J."/>
            <person name="Brown R."/>
            <person name="Browne H."/>
            <person name="Corton N."/>
            <person name="Hauser H."/>
            <person name="Gamble J."/>
            <person name="Gilderthorp R."/>
            <person name="Marcello L."/>
            <person name="McQuillan J."/>
            <person name="Otto T.D."/>
            <person name="Quail M.A."/>
            <person name="Sanders M.J."/>
            <person name="van Tonder A."/>
            <person name="Ginger M.L."/>
            <person name="Field M.C."/>
            <person name="Barry J.D."/>
            <person name="Hertz-Fowler C."/>
            <person name="Berriman M."/>
        </authorList>
    </citation>
    <scope>NUCLEOTIDE SEQUENCE</scope>
    <source>
        <strain evidence="14">IL3000</strain>
    </source>
</reference>
<dbReference type="AlphaFoldDB" id="G0UXL2"/>
<dbReference type="VEuPathDB" id="TriTrypDB:TcIL3000_10_9060"/>